<name>A0ACD5VEU1_AVESA</name>
<accession>A0ACD5VEU1</accession>
<protein>
    <submittedName>
        <fullName evidence="1">Uncharacterized protein</fullName>
    </submittedName>
</protein>
<evidence type="ECO:0000313" key="1">
    <source>
        <dbReference type="EnsemblPlants" id="AVESA.00010b.r2.3AG0413330.1.CDS.1"/>
    </source>
</evidence>
<sequence>MGKEKRLWMEAALMVPETLRHVGTSEAVLASIADACKLLGEDIWGSEDLEDADAVESPSSTATGGSVSDASEHGYGFGALLPTTCGLEHTIGTPLFTAVDGEQSYRFGVPFHPARGYGSEVAPVSEPTGAESDEVAIARGDTPAYDERVHDTLIDDGGFDHWANLLAGAPGPDGPFAAAHREITRLVALHCEAGLVLARCAAPLGLLLHRDNNDDEQAAAAFLPNAHTALQSLSSAASATAAAEDFLRWRSLESPRRRGWGPVGRRLVGEFMYTGYLCISISFQYSNR</sequence>
<evidence type="ECO:0000313" key="2">
    <source>
        <dbReference type="Proteomes" id="UP001732700"/>
    </source>
</evidence>
<proteinExistence type="predicted"/>
<reference evidence="1" key="2">
    <citation type="submission" date="2025-09" db="UniProtKB">
        <authorList>
            <consortium name="EnsemblPlants"/>
        </authorList>
    </citation>
    <scope>IDENTIFICATION</scope>
</reference>
<dbReference type="Proteomes" id="UP001732700">
    <property type="component" value="Chromosome 3A"/>
</dbReference>
<keyword evidence="2" id="KW-1185">Reference proteome</keyword>
<reference evidence="1" key="1">
    <citation type="submission" date="2021-05" db="EMBL/GenBank/DDBJ databases">
        <authorList>
            <person name="Scholz U."/>
            <person name="Mascher M."/>
            <person name="Fiebig A."/>
        </authorList>
    </citation>
    <scope>NUCLEOTIDE SEQUENCE [LARGE SCALE GENOMIC DNA]</scope>
</reference>
<organism evidence="1 2">
    <name type="scientific">Avena sativa</name>
    <name type="common">Oat</name>
    <dbReference type="NCBI Taxonomy" id="4498"/>
    <lineage>
        <taxon>Eukaryota</taxon>
        <taxon>Viridiplantae</taxon>
        <taxon>Streptophyta</taxon>
        <taxon>Embryophyta</taxon>
        <taxon>Tracheophyta</taxon>
        <taxon>Spermatophyta</taxon>
        <taxon>Magnoliopsida</taxon>
        <taxon>Liliopsida</taxon>
        <taxon>Poales</taxon>
        <taxon>Poaceae</taxon>
        <taxon>BOP clade</taxon>
        <taxon>Pooideae</taxon>
        <taxon>Poodae</taxon>
        <taxon>Poeae</taxon>
        <taxon>Poeae Chloroplast Group 1 (Aveneae type)</taxon>
        <taxon>Aveninae</taxon>
        <taxon>Avena</taxon>
    </lineage>
</organism>
<dbReference type="EnsemblPlants" id="AVESA.00010b.r2.3AG0413330.1">
    <property type="protein sequence ID" value="AVESA.00010b.r2.3AG0413330.1.CDS.1"/>
    <property type="gene ID" value="AVESA.00010b.r2.3AG0413330"/>
</dbReference>